<feature type="domain" description="HTH luxR-type" evidence="4">
    <location>
        <begin position="910"/>
        <end position="967"/>
    </location>
</feature>
<dbReference type="InterPro" id="IPR011990">
    <property type="entry name" value="TPR-like_helical_dom_sf"/>
</dbReference>
<dbReference type="InterPro" id="IPR016032">
    <property type="entry name" value="Sig_transdc_resp-reg_C-effctor"/>
</dbReference>
<evidence type="ECO:0000256" key="1">
    <source>
        <dbReference type="ARBA" id="ARBA00022741"/>
    </source>
</evidence>
<dbReference type="InterPro" id="IPR000792">
    <property type="entry name" value="Tscrpt_reg_LuxR_C"/>
</dbReference>
<proteinExistence type="predicted"/>
<dbReference type="InterPro" id="IPR027417">
    <property type="entry name" value="P-loop_NTPase"/>
</dbReference>
<keyword evidence="6" id="KW-1185">Reference proteome</keyword>
<dbReference type="SMART" id="SM00421">
    <property type="entry name" value="HTH_LUXR"/>
    <property type="match status" value="1"/>
</dbReference>
<evidence type="ECO:0000259" key="4">
    <source>
        <dbReference type="SMART" id="SM00421"/>
    </source>
</evidence>
<reference evidence="5 6" key="1">
    <citation type="submission" date="2024-09" db="EMBL/GenBank/DDBJ databases">
        <authorList>
            <person name="Lee S.D."/>
        </authorList>
    </citation>
    <scope>NUCLEOTIDE SEQUENCE [LARGE SCALE GENOMIC DNA]</scope>
    <source>
        <strain evidence="5 6">N1-1</strain>
    </source>
</reference>
<evidence type="ECO:0000313" key="6">
    <source>
        <dbReference type="Proteomes" id="UP001592582"/>
    </source>
</evidence>
<dbReference type="Pfam" id="PF13191">
    <property type="entry name" value="AAA_16"/>
    <property type="match status" value="1"/>
</dbReference>
<gene>
    <name evidence="5" type="ORF">ACEZDG_15595</name>
</gene>
<dbReference type="SUPFAM" id="SSF46894">
    <property type="entry name" value="C-terminal effector domain of the bipartite response regulators"/>
    <property type="match status" value="1"/>
</dbReference>
<dbReference type="Gene3D" id="1.25.40.10">
    <property type="entry name" value="Tetratricopeptide repeat domain"/>
    <property type="match status" value="1"/>
</dbReference>
<dbReference type="InterPro" id="IPR036388">
    <property type="entry name" value="WH-like_DNA-bd_sf"/>
</dbReference>
<dbReference type="PANTHER" id="PTHR16305:SF35">
    <property type="entry name" value="TRANSCRIPTIONAL ACTIVATOR DOMAIN"/>
    <property type="match status" value="1"/>
</dbReference>
<comment type="caution">
    <text evidence="5">The sequence shown here is derived from an EMBL/GenBank/DDBJ whole genome shotgun (WGS) entry which is preliminary data.</text>
</comment>
<dbReference type="InterPro" id="IPR041664">
    <property type="entry name" value="AAA_16"/>
</dbReference>
<dbReference type="PANTHER" id="PTHR16305">
    <property type="entry name" value="TESTICULAR SOLUBLE ADENYLYL CYCLASE"/>
    <property type="match status" value="1"/>
</dbReference>
<keyword evidence="2" id="KW-0067">ATP-binding</keyword>
<dbReference type="EMBL" id="JBHEZX010000006">
    <property type="protein sequence ID" value="MFC1410690.1"/>
    <property type="molecule type" value="Genomic_DNA"/>
</dbReference>
<accession>A0ABV6VAG0</accession>
<sequence length="982" mass="105641">MVTTEWERAVTGRGLYEREGLTARAEQALDALREGFRSGGTDLGSLLLYSGEAGLGKTSMLAELRRSVAAGDVACTLLTARGGEQQRNVPFHVVRQLLQPALAKLSEAQRRDLFESWYDIAAPALGLTAPSAGMQSDPQGVRDALDWVMARLAVRQNPLVLIVDDLHWADLESLSWLAAFASRVPGLPLLAALAFRPDEMPPEGDPLLAADVASGGLLKLQTLGPDAVAALVREEFGEDADELFCHQCWSITGGVPYDLVTLFGKLRDRQLKAVDENVPALLELVAAGRGPAVAKRLEKFGPDTYRFAYAAAVLDNEIDPAVAARVAGLTPAAAKVALELLRDERILTSGRAGLLEFVHPTVGTAVYQSMLSQGMRTAMHGKAAQEIIDGGLGMAAASRHLLETYPDDDAEVVQQLRQAAREHLAVGAPEAARRCLERALQEPPPETERADVLFELGCSTLLTAPSITINHLQAALSTVPGLNPEHRELATLRLGQALTHSNQCVEAAEVTGAEVDRTPPGPGRVRLLAAHFMWRAFIREESDAFDRFQRLADLSESLTGDDAGSRAVRVLRAWDLTLRGEPSAQAMTFAESAFEGNRLAEGIGWTNTTWGFEIPGLLGLSYVYNDRLDLALELFNEAASEYEVSGWSGGHLVFANFLQGLVLFRWGRLEEAENFLRLTLRKSDRLGRGTPLQWDIVGVLCDTLLARGRVQDAVDLAEEYSFGPPYPPVMVLPDAPTLYGRLLLAQGRTEQAAEHLTEVGAQLDARGWHNTVWAPWIGSLAQAVAAEDPDRARALAAEGLERARRVGTNSAIGMALRWCAAVAEPQDAVELLRQSVEHLGQSPTAYEYALALVDQGTALRRIGRPREALEALGQGVEIAAQCGADGLLARGRVELVAAGASPHRLRSVATRVLNQQEHRAAGFASQGLSTREIAAEMKIGESAVGKLLASAYRKVGAGPEGLAAALGLEPPDLPDVSGTTEE</sequence>
<dbReference type="Proteomes" id="UP001592582">
    <property type="component" value="Unassembled WGS sequence"/>
</dbReference>
<organism evidence="5 6">
    <name type="scientific">Streptacidiphilus alkalitolerans</name>
    <dbReference type="NCBI Taxonomy" id="3342712"/>
    <lineage>
        <taxon>Bacteria</taxon>
        <taxon>Bacillati</taxon>
        <taxon>Actinomycetota</taxon>
        <taxon>Actinomycetes</taxon>
        <taxon>Kitasatosporales</taxon>
        <taxon>Streptomycetaceae</taxon>
        <taxon>Streptacidiphilus</taxon>
    </lineage>
</organism>
<dbReference type="SUPFAM" id="SSF48452">
    <property type="entry name" value="TPR-like"/>
    <property type="match status" value="1"/>
</dbReference>
<name>A0ABV6VAG0_9ACTN</name>
<feature type="region of interest" description="Disordered" evidence="3">
    <location>
        <begin position="963"/>
        <end position="982"/>
    </location>
</feature>
<dbReference type="Gene3D" id="1.10.10.10">
    <property type="entry name" value="Winged helix-like DNA-binding domain superfamily/Winged helix DNA-binding domain"/>
    <property type="match status" value="1"/>
</dbReference>
<keyword evidence="1" id="KW-0547">Nucleotide-binding</keyword>
<dbReference type="SUPFAM" id="SSF52540">
    <property type="entry name" value="P-loop containing nucleoside triphosphate hydrolases"/>
    <property type="match status" value="1"/>
</dbReference>
<dbReference type="RefSeq" id="WP_380508862.1">
    <property type="nucleotide sequence ID" value="NZ_JBHEZX010000006.1"/>
</dbReference>
<protein>
    <submittedName>
        <fullName evidence="5">AAA family ATPase</fullName>
    </submittedName>
</protein>
<evidence type="ECO:0000256" key="2">
    <source>
        <dbReference type="ARBA" id="ARBA00022840"/>
    </source>
</evidence>
<evidence type="ECO:0000256" key="3">
    <source>
        <dbReference type="SAM" id="MobiDB-lite"/>
    </source>
</evidence>
<evidence type="ECO:0000313" key="5">
    <source>
        <dbReference type="EMBL" id="MFC1410690.1"/>
    </source>
</evidence>